<dbReference type="InterPro" id="IPR036291">
    <property type="entry name" value="NAD(P)-bd_dom_sf"/>
</dbReference>
<feature type="domain" description="NAD-dependent epimerase/dehydratase" evidence="1">
    <location>
        <begin position="7"/>
        <end position="211"/>
    </location>
</feature>
<dbReference type="AlphaFoldDB" id="A0A6C1AZD6"/>
<dbReference type="CDD" id="cd05271">
    <property type="entry name" value="NDUFA9_like_SDR_a"/>
    <property type="match status" value="1"/>
</dbReference>
<dbReference type="GO" id="GO:0044877">
    <property type="term" value="F:protein-containing complex binding"/>
    <property type="evidence" value="ECO:0007669"/>
    <property type="project" value="TreeGrafter"/>
</dbReference>
<proteinExistence type="predicted"/>
<keyword evidence="3" id="KW-1185">Reference proteome</keyword>
<dbReference type="Gene3D" id="3.40.50.720">
    <property type="entry name" value="NAD(P)-binding Rossmann-like Domain"/>
    <property type="match status" value="1"/>
</dbReference>
<dbReference type="InterPro" id="IPR001509">
    <property type="entry name" value="Epimerase_deHydtase"/>
</dbReference>
<evidence type="ECO:0000313" key="3">
    <source>
        <dbReference type="Proteomes" id="UP000501991"/>
    </source>
</evidence>
<dbReference type="InterPro" id="IPR051207">
    <property type="entry name" value="ComplexI_NDUFA9_subunit"/>
</dbReference>
<sequence>MSRTGRVLLIGGSGFVGSAVAARLVAGGWTVRVPTRRFNRARHLSVLPTTEIVEADVFNPQTLDRLLVGVDAVVNLVGVLHSAPGVPYGPAFERAHVALPKAIAEACRRVGVQRVVHVSALGADVNGPSEYQRSKAAGEAAIRNARPELQWTLLRPSVIFGAGDRFLNLFARLSRLAPILPLAGADARFQPVWVEDVAEVVYACLARDASIRQSYPVAGPQVYTLAELVRFAAAQVERAPWIVPLPDGLARVQARLMECLPEPLMSRDNLRSMHVDNVAEGAPLPFGLTPHPMEAVVPGYLGGTPTRRRLLEARRRHPKGH</sequence>
<dbReference type="Pfam" id="PF01370">
    <property type="entry name" value="Epimerase"/>
    <property type="match status" value="1"/>
</dbReference>
<protein>
    <submittedName>
        <fullName evidence="2">Complex I NDUFA9 subunit family protein</fullName>
    </submittedName>
</protein>
<accession>A0A6C1AZD6</accession>
<organism evidence="2 3">
    <name type="scientific">Nitrogeniibacter mangrovi</name>
    <dbReference type="NCBI Taxonomy" id="2016596"/>
    <lineage>
        <taxon>Bacteria</taxon>
        <taxon>Pseudomonadati</taxon>
        <taxon>Pseudomonadota</taxon>
        <taxon>Betaproteobacteria</taxon>
        <taxon>Rhodocyclales</taxon>
        <taxon>Zoogloeaceae</taxon>
        <taxon>Nitrogeniibacter</taxon>
    </lineage>
</organism>
<name>A0A6C1AZD6_9RHOO</name>
<gene>
    <name evidence="2" type="ORF">G3580_01945</name>
</gene>
<dbReference type="KEGG" id="azq:G3580_01945"/>
<evidence type="ECO:0000313" key="2">
    <source>
        <dbReference type="EMBL" id="QID16493.1"/>
    </source>
</evidence>
<reference evidence="2 3" key="1">
    <citation type="submission" date="2020-02" db="EMBL/GenBank/DDBJ databases">
        <title>Nitrogenibacter mangrovi gen. nov., sp. nov. isolated from mangrove sediment, a denitrifying betaproteobacterium.</title>
        <authorList>
            <person name="Liao H."/>
            <person name="Tian Y."/>
        </authorList>
    </citation>
    <scope>NUCLEOTIDE SEQUENCE [LARGE SCALE GENOMIC DNA]</scope>
    <source>
        <strain evidence="2 3">M9-3-2</strain>
    </source>
</reference>
<dbReference type="PANTHER" id="PTHR12126">
    <property type="entry name" value="NADH-UBIQUINONE OXIDOREDUCTASE 39 KDA SUBUNIT-RELATED"/>
    <property type="match status" value="1"/>
</dbReference>
<dbReference type="SUPFAM" id="SSF51735">
    <property type="entry name" value="NAD(P)-binding Rossmann-fold domains"/>
    <property type="match status" value="1"/>
</dbReference>
<dbReference type="EMBL" id="CP048836">
    <property type="protein sequence ID" value="QID16493.1"/>
    <property type="molecule type" value="Genomic_DNA"/>
</dbReference>
<dbReference type="RefSeq" id="WP_173763661.1">
    <property type="nucleotide sequence ID" value="NZ_CP048836.1"/>
</dbReference>
<evidence type="ECO:0000259" key="1">
    <source>
        <dbReference type="Pfam" id="PF01370"/>
    </source>
</evidence>
<dbReference type="PANTHER" id="PTHR12126:SF11">
    <property type="entry name" value="NADH DEHYDROGENASE [UBIQUINONE] 1 ALPHA SUBCOMPLEX SUBUNIT 9, MITOCHONDRIAL"/>
    <property type="match status" value="1"/>
</dbReference>
<dbReference type="Proteomes" id="UP000501991">
    <property type="component" value="Chromosome"/>
</dbReference>